<dbReference type="EMBL" id="JAHLJV010000014">
    <property type="protein sequence ID" value="KAK1595751.1"/>
    <property type="molecule type" value="Genomic_DNA"/>
</dbReference>
<sequence>MKLQVKAGLFIFRNLWKYHSCYNVYPQHLTNYPLRNTLPPSRWSRTVFRILAYPSLPSATGNGTFSSVVIPLPSPDELHGSHDRLHRVLRLRPLDRLSSGLRPGVARTPGHVGPDRRHLVERLGAELARLHDENLETGGEGLDMYRWVLTAFLGLPVRASRCFAGIWRGRSGAREARLPARTCSCRTALSLNRPYALFISIRTSVSGAATSSYMIQTRVSRKRTILTSARPVRGDDVVFLNCQLPRQPFGIFDPTVCHPHEPVSVCKFIDRASYHRLTRRADDCWAGGTSD</sequence>
<comment type="caution">
    <text evidence="1">The sequence shown here is derived from an EMBL/GenBank/DDBJ whole genome shotgun (WGS) entry which is preliminary data.</text>
</comment>
<organism evidence="1 2">
    <name type="scientific">Colletotrichum navitas</name>
    <dbReference type="NCBI Taxonomy" id="681940"/>
    <lineage>
        <taxon>Eukaryota</taxon>
        <taxon>Fungi</taxon>
        <taxon>Dikarya</taxon>
        <taxon>Ascomycota</taxon>
        <taxon>Pezizomycotina</taxon>
        <taxon>Sordariomycetes</taxon>
        <taxon>Hypocreomycetidae</taxon>
        <taxon>Glomerellales</taxon>
        <taxon>Glomerellaceae</taxon>
        <taxon>Colletotrichum</taxon>
        <taxon>Colletotrichum graminicola species complex</taxon>
    </lineage>
</organism>
<dbReference type="GeneID" id="85449444"/>
<proteinExistence type="predicted"/>
<dbReference type="AlphaFoldDB" id="A0AAD8Q5R5"/>
<name>A0AAD8Q5R5_9PEZI</name>
<protein>
    <submittedName>
        <fullName evidence="1">Uncharacterized protein</fullName>
    </submittedName>
</protein>
<reference evidence="1" key="1">
    <citation type="submission" date="2021-06" db="EMBL/GenBank/DDBJ databases">
        <title>Comparative genomics, transcriptomics and evolutionary studies reveal genomic signatures of adaptation to plant cell wall in hemibiotrophic fungi.</title>
        <authorList>
            <consortium name="DOE Joint Genome Institute"/>
            <person name="Baroncelli R."/>
            <person name="Diaz J.F."/>
            <person name="Benocci T."/>
            <person name="Peng M."/>
            <person name="Battaglia E."/>
            <person name="Haridas S."/>
            <person name="Andreopoulos W."/>
            <person name="Labutti K."/>
            <person name="Pangilinan J."/>
            <person name="Floch G.L."/>
            <person name="Makela M.R."/>
            <person name="Henrissat B."/>
            <person name="Grigoriev I.V."/>
            <person name="Crouch J.A."/>
            <person name="De Vries R.P."/>
            <person name="Sukno S.A."/>
            <person name="Thon M.R."/>
        </authorList>
    </citation>
    <scope>NUCLEOTIDE SEQUENCE</scope>
    <source>
        <strain evidence="1">CBS 125086</strain>
    </source>
</reference>
<evidence type="ECO:0000313" key="2">
    <source>
        <dbReference type="Proteomes" id="UP001230504"/>
    </source>
</evidence>
<dbReference type="RefSeq" id="XP_060416728.1">
    <property type="nucleotide sequence ID" value="XM_060565204.1"/>
</dbReference>
<evidence type="ECO:0000313" key="1">
    <source>
        <dbReference type="EMBL" id="KAK1595751.1"/>
    </source>
</evidence>
<keyword evidence="2" id="KW-1185">Reference proteome</keyword>
<gene>
    <name evidence="1" type="ORF">LY79DRAFT_90760</name>
</gene>
<dbReference type="Proteomes" id="UP001230504">
    <property type="component" value="Unassembled WGS sequence"/>
</dbReference>
<accession>A0AAD8Q5R5</accession>